<keyword evidence="1" id="KW-0812">Transmembrane</keyword>
<keyword evidence="5" id="KW-0808">Transferase</keyword>
<evidence type="ECO:0000313" key="6">
    <source>
        <dbReference type="Proteomes" id="UP000033121"/>
    </source>
</evidence>
<dbReference type="Gene3D" id="2.60.40.10">
    <property type="entry name" value="Immunoglobulins"/>
    <property type="match status" value="1"/>
</dbReference>
<dbReference type="Proteomes" id="UP000033121">
    <property type="component" value="Unassembled WGS sequence"/>
</dbReference>
<evidence type="ECO:0000256" key="1">
    <source>
        <dbReference type="SAM" id="Phobius"/>
    </source>
</evidence>
<feature type="domain" description="Signal transduction histidine kinase internal region" evidence="3">
    <location>
        <begin position="820"/>
        <end position="896"/>
    </location>
</feature>
<reference evidence="5 6" key="1">
    <citation type="submission" date="2015-04" db="EMBL/GenBank/DDBJ databases">
        <title>Whole genome shotgun sequence of Flavihumibacter petaseus NBRC 106054.</title>
        <authorList>
            <person name="Miyazawa S."/>
            <person name="Hosoyama A."/>
            <person name="Hashimoto M."/>
            <person name="Noguchi M."/>
            <person name="Tsuchikane K."/>
            <person name="Ohji S."/>
            <person name="Yamazoe A."/>
            <person name="Ichikawa N."/>
            <person name="Kimura A."/>
            <person name="Fujita N."/>
        </authorList>
    </citation>
    <scope>NUCLEOTIDE SEQUENCE [LARGE SCALE GENOMIC DNA]</scope>
    <source>
        <strain evidence="5 6">NBRC 106054</strain>
    </source>
</reference>
<feature type="domain" description="Two component regulator three Y" evidence="4">
    <location>
        <begin position="703"/>
        <end position="765"/>
    </location>
</feature>
<dbReference type="GO" id="GO:0000155">
    <property type="term" value="F:phosphorelay sensor kinase activity"/>
    <property type="evidence" value="ECO:0007669"/>
    <property type="project" value="InterPro"/>
</dbReference>
<dbReference type="InterPro" id="IPR015943">
    <property type="entry name" value="WD40/YVTN_repeat-like_dom_sf"/>
</dbReference>
<gene>
    <name evidence="5" type="ORF">FPE01S_06_00310</name>
</gene>
<feature type="transmembrane region" description="Helical" evidence="1">
    <location>
        <begin position="774"/>
        <end position="791"/>
    </location>
</feature>
<keyword evidence="2" id="KW-0732">Signal</keyword>
<dbReference type="InterPro" id="IPR010559">
    <property type="entry name" value="Sig_transdc_His_kin_internal"/>
</dbReference>
<dbReference type="RefSeq" id="WP_046371557.1">
    <property type="nucleotide sequence ID" value="NZ_BBWV01000006.1"/>
</dbReference>
<dbReference type="InterPro" id="IPR011110">
    <property type="entry name" value="Reg_prop"/>
</dbReference>
<keyword evidence="6" id="KW-1185">Reference proteome</keyword>
<dbReference type="InterPro" id="IPR013783">
    <property type="entry name" value="Ig-like_fold"/>
</dbReference>
<evidence type="ECO:0000259" key="3">
    <source>
        <dbReference type="Pfam" id="PF06580"/>
    </source>
</evidence>
<dbReference type="AlphaFoldDB" id="A0A0E9N836"/>
<comment type="caution">
    <text evidence="5">The sequence shown here is derived from an EMBL/GenBank/DDBJ whole genome shotgun (WGS) entry which is preliminary data.</text>
</comment>
<dbReference type="SUPFAM" id="SSF63829">
    <property type="entry name" value="Calcium-dependent phosphotriesterase"/>
    <property type="match status" value="3"/>
</dbReference>
<feature type="chain" id="PRO_5002430160" evidence="2">
    <location>
        <begin position="23"/>
        <end position="998"/>
    </location>
</feature>
<name>A0A0E9N836_9BACT</name>
<dbReference type="Pfam" id="PF06580">
    <property type="entry name" value="His_kinase"/>
    <property type="match status" value="1"/>
</dbReference>
<protein>
    <submittedName>
        <fullName evidence="5">Putative two-component histidine kinase</fullName>
    </submittedName>
</protein>
<accession>A0A0E9N836</accession>
<dbReference type="InterPro" id="IPR011123">
    <property type="entry name" value="Y_Y_Y"/>
</dbReference>
<dbReference type="Pfam" id="PF07495">
    <property type="entry name" value="Y_Y_Y"/>
    <property type="match status" value="1"/>
</dbReference>
<dbReference type="PANTHER" id="PTHR34220:SF7">
    <property type="entry name" value="SENSOR HISTIDINE KINASE YPDA"/>
    <property type="match status" value="1"/>
</dbReference>
<evidence type="ECO:0000313" key="5">
    <source>
        <dbReference type="EMBL" id="GAO45540.1"/>
    </source>
</evidence>
<keyword evidence="5" id="KW-0418">Kinase</keyword>
<dbReference type="STRING" id="1220578.FPE01S_06_00310"/>
<dbReference type="Gene3D" id="2.130.10.10">
    <property type="entry name" value="YVTN repeat-like/Quinoprotein amine dehydrogenase"/>
    <property type="match status" value="2"/>
</dbReference>
<keyword evidence="1" id="KW-1133">Transmembrane helix</keyword>
<dbReference type="GO" id="GO:0016020">
    <property type="term" value="C:membrane"/>
    <property type="evidence" value="ECO:0007669"/>
    <property type="project" value="InterPro"/>
</dbReference>
<keyword evidence="1" id="KW-0472">Membrane</keyword>
<evidence type="ECO:0000256" key="2">
    <source>
        <dbReference type="SAM" id="SignalP"/>
    </source>
</evidence>
<dbReference type="EMBL" id="BBWV01000006">
    <property type="protein sequence ID" value="GAO45540.1"/>
    <property type="molecule type" value="Genomic_DNA"/>
</dbReference>
<dbReference type="Pfam" id="PF07494">
    <property type="entry name" value="Reg_prop"/>
    <property type="match status" value="3"/>
</dbReference>
<organism evidence="5 6">
    <name type="scientific">Flavihumibacter petaseus NBRC 106054</name>
    <dbReference type="NCBI Taxonomy" id="1220578"/>
    <lineage>
        <taxon>Bacteria</taxon>
        <taxon>Pseudomonadati</taxon>
        <taxon>Bacteroidota</taxon>
        <taxon>Chitinophagia</taxon>
        <taxon>Chitinophagales</taxon>
        <taxon>Chitinophagaceae</taxon>
        <taxon>Flavihumibacter</taxon>
    </lineage>
</organism>
<sequence length="998" mass="114327">MRRLARLLHLLAGMLFSMFVFGQPNNLNTHILDADDGLADAVVRAIGQDKYGYIWIGTVSGLNRYDGTSFKRYFSEPGKPFCIPASVSRCIFSDTQGDLWIGFNNGLYRFDHRTENFYPVKGTEHWEIKKIRQDPVSQQLILQTSKGLVSVEKGSFRFHWMLSGQVNTVRDLEVKDSSLLVITDSLLYKIDLSSGKILRFSAPLVSENSMNKIAVARDGVIWIVCGGAPNALLKIDPSLKKSERIDLDKTRGEPLGNNGINSILVDHRNRIWLATYANWLYTYDDNTRTTSWYMNWNPYAPTLPRYITSPVFQSKNHVIWVPTEGYGVCYFHPDRNLFLTHTPFGTLLPQSSFWGRAAAAEPNGNLWFGWASGLSRVMAGTDSITHWNNYGHSKMLHNNSIRSLAWENDSTIWIGTAKGVNRYNSLTDSMYFDDPDHQLPHVFYWSIKKDSRQNIWFGVGNGLYFKSAGDNRIHRSIEIPELKPVIDTGVRVIYEDSEKRLWLGMDGTGLRMYDPDRHEVQMWKASPTGKASLLGNTITAITQDKSGLIWISSFNGLTSYNTLTGQFKQYTTEEGLPAAKCSGLLVDDANRLWIATTAGLAMLDNSRRQFTLFTTDDGLPTLEFTDMPAFRKSNGNFLFPSMGGFIEFDPLQVKPQFNESNLYLASIKIFDKPYTTDINTEELSELFLKGNENFISFQMVDLNNNNPNQRFFAYRLEDVDQDWVVNNSGIASYTKLPGGDYIFRYKTSADAEQWVVPEKTLRVHIETVYYKSSWFWLTMLSLLCIFSYLWYRNLLRQQKKIYLLQSRAQLLEKEKAMAMFEALKQQLNPHFLFNSLSSLGSLIRTDQGLAGKFLESLSKTYRYILQSRNNDLISLEEEIKFVSSYIRLLETRFQSALKTELDIETGKLNRKIVPVTLQNLIDNAIKHNSIDQDMPLVIRIFTEGQYVVVRNNIQKKGIVETSNRQGLQQLKTLYTYFTQQPILIEESPLIFQVKIPLI</sequence>
<evidence type="ECO:0000259" key="4">
    <source>
        <dbReference type="Pfam" id="PF07495"/>
    </source>
</evidence>
<feature type="signal peptide" evidence="2">
    <location>
        <begin position="1"/>
        <end position="22"/>
    </location>
</feature>
<proteinExistence type="predicted"/>
<dbReference type="PANTHER" id="PTHR34220">
    <property type="entry name" value="SENSOR HISTIDINE KINASE YPDA"/>
    <property type="match status" value="1"/>
</dbReference>
<dbReference type="InterPro" id="IPR050640">
    <property type="entry name" value="Bact_2-comp_sensor_kinase"/>
</dbReference>